<name>A0A915YH39_9BACT</name>
<dbReference type="EMBL" id="AP026867">
    <property type="protein sequence ID" value="BDS12871.1"/>
    <property type="molecule type" value="Genomic_DNA"/>
</dbReference>
<protein>
    <submittedName>
        <fullName evidence="2">Uncharacterized protein</fullName>
    </submittedName>
</protein>
<dbReference type="RefSeq" id="WP_264788216.1">
    <property type="nucleotide sequence ID" value="NZ_AP026867.1"/>
</dbReference>
<reference evidence="2" key="1">
    <citation type="submission" date="2022-09" db="EMBL/GenBank/DDBJ databases">
        <title>Aureispira anguillicida sp. nov., isolated from Leptocephalus of Japanese eel Anguilla japonica.</title>
        <authorList>
            <person name="Yuasa K."/>
            <person name="Mekata T."/>
            <person name="Ikunari K."/>
        </authorList>
    </citation>
    <scope>NUCLEOTIDE SEQUENCE</scope>
    <source>
        <strain evidence="2">EL160426</strain>
    </source>
</reference>
<accession>A0A915YH39</accession>
<evidence type="ECO:0000313" key="3">
    <source>
        <dbReference type="Proteomes" id="UP001060919"/>
    </source>
</evidence>
<keyword evidence="1" id="KW-0175">Coiled coil</keyword>
<dbReference type="Proteomes" id="UP001060919">
    <property type="component" value="Chromosome"/>
</dbReference>
<dbReference type="KEGG" id="aup:AsAng_0035960"/>
<dbReference type="AlphaFoldDB" id="A0A915YH39"/>
<sequence length="372" mass="41699">MFEEIEKLEKKLETLGQYANDKAQKKIAAAKQDLAKLKAKGKNVAADLKETISGKEAATLVSTIAKANKTSKQLVGVIQSLVKIKKNIDTFAEQLVVEGLDTEDNKTKYNRYLKMSKLIASFLTELGKLKTNLDKLAQLKDSQLTAGISKTADYLTKLNKLLRAVLYLADDSTVKNFANNPESYAAAKAWAKHSADGFNMIGDIIESIPVPNGPMKDIIKYFSGVAKTGPKLIDAFIGAVDIKIKKIEESSGIKLFHSTKHYFHEEIIDPKDGKKKRLFEGAFIGLFAQRTTISSENESLKDLMQKHRDVLTDFSKTAAFRIDFLKKLILKKKANPNHPEDVEIYDEWLNTINEEKDNILKLEQGESEFRLL</sequence>
<feature type="coiled-coil region" evidence="1">
    <location>
        <begin position="5"/>
        <end position="40"/>
    </location>
</feature>
<evidence type="ECO:0000256" key="1">
    <source>
        <dbReference type="SAM" id="Coils"/>
    </source>
</evidence>
<gene>
    <name evidence="2" type="ORF">AsAng_0035960</name>
</gene>
<proteinExistence type="predicted"/>
<organism evidence="2 3">
    <name type="scientific">Aureispira anguillae</name>
    <dbReference type="NCBI Taxonomy" id="2864201"/>
    <lineage>
        <taxon>Bacteria</taxon>
        <taxon>Pseudomonadati</taxon>
        <taxon>Bacteroidota</taxon>
        <taxon>Saprospiria</taxon>
        <taxon>Saprospirales</taxon>
        <taxon>Saprospiraceae</taxon>
        <taxon>Aureispira</taxon>
    </lineage>
</organism>
<evidence type="ECO:0000313" key="2">
    <source>
        <dbReference type="EMBL" id="BDS12871.1"/>
    </source>
</evidence>
<keyword evidence="3" id="KW-1185">Reference proteome</keyword>